<dbReference type="PANTHER" id="PTHR43142">
    <property type="entry name" value="CARBOXYLIC ESTER HYDROLASE"/>
    <property type="match status" value="1"/>
</dbReference>
<dbReference type="InterPro" id="IPR019826">
    <property type="entry name" value="Carboxylesterase_B_AS"/>
</dbReference>
<dbReference type="Proteomes" id="UP000076154">
    <property type="component" value="Unassembled WGS sequence"/>
</dbReference>
<dbReference type="EC" id="3.1.1.-" evidence="3"/>
<gene>
    <name evidence="5" type="ORF">Hypma_000327</name>
</gene>
<evidence type="ECO:0000256" key="3">
    <source>
        <dbReference type="RuleBase" id="RU361235"/>
    </source>
</evidence>
<accession>A0A369J9N4</accession>
<dbReference type="InParanoid" id="A0A369J9N4"/>
<name>A0A369J9N4_HYPMA</name>
<dbReference type="STRING" id="39966.A0A369J9N4"/>
<feature type="domain" description="Carboxylesterase type B" evidence="4">
    <location>
        <begin position="17"/>
        <end position="472"/>
    </location>
</feature>
<dbReference type="OrthoDB" id="6846267at2759"/>
<proteinExistence type="inferred from homology"/>
<evidence type="ECO:0000313" key="6">
    <source>
        <dbReference type="Proteomes" id="UP000076154"/>
    </source>
</evidence>
<dbReference type="PROSITE" id="PS00122">
    <property type="entry name" value="CARBOXYLESTERASE_B_1"/>
    <property type="match status" value="1"/>
</dbReference>
<dbReference type="Gene3D" id="3.40.50.1820">
    <property type="entry name" value="alpha/beta hydrolase"/>
    <property type="match status" value="1"/>
</dbReference>
<dbReference type="Pfam" id="PF00135">
    <property type="entry name" value="COesterase"/>
    <property type="match status" value="1"/>
</dbReference>
<evidence type="ECO:0000256" key="1">
    <source>
        <dbReference type="ARBA" id="ARBA00005964"/>
    </source>
</evidence>
<reference evidence="5" key="1">
    <citation type="submission" date="2018-04" db="EMBL/GenBank/DDBJ databases">
        <title>Whole genome sequencing of Hypsizygus marmoreus.</title>
        <authorList>
            <person name="Choi I.-G."/>
            <person name="Min B."/>
            <person name="Kim J.-G."/>
            <person name="Kim S."/>
            <person name="Oh Y.-L."/>
            <person name="Kong W.-S."/>
            <person name="Park H."/>
            <person name="Jeong J."/>
            <person name="Song E.-S."/>
        </authorList>
    </citation>
    <scope>NUCLEOTIDE SEQUENCE [LARGE SCALE GENOMIC DNA]</scope>
    <source>
        <strain evidence="5">51987-8</strain>
    </source>
</reference>
<comment type="similarity">
    <text evidence="1 3">Belongs to the type-B carboxylesterase/lipase family.</text>
</comment>
<organism evidence="5 6">
    <name type="scientific">Hypsizygus marmoreus</name>
    <name type="common">White beech mushroom</name>
    <name type="synonym">Agaricus marmoreus</name>
    <dbReference type="NCBI Taxonomy" id="39966"/>
    <lineage>
        <taxon>Eukaryota</taxon>
        <taxon>Fungi</taxon>
        <taxon>Dikarya</taxon>
        <taxon>Basidiomycota</taxon>
        <taxon>Agaricomycotina</taxon>
        <taxon>Agaricomycetes</taxon>
        <taxon>Agaricomycetidae</taxon>
        <taxon>Agaricales</taxon>
        <taxon>Tricholomatineae</taxon>
        <taxon>Lyophyllaceae</taxon>
        <taxon>Hypsizygus</taxon>
    </lineage>
</organism>
<keyword evidence="2 3" id="KW-0378">Hydrolase</keyword>
<evidence type="ECO:0000256" key="2">
    <source>
        <dbReference type="ARBA" id="ARBA00022801"/>
    </source>
</evidence>
<evidence type="ECO:0000259" key="4">
    <source>
        <dbReference type="Pfam" id="PF00135"/>
    </source>
</evidence>
<evidence type="ECO:0000313" key="5">
    <source>
        <dbReference type="EMBL" id="RDB18578.1"/>
    </source>
</evidence>
<sequence>MSNPHLHDELAKFPERLTVTTQYGPVIGGRAANGAAVFLEIPYALPPARFEDPRPLPDEFRYEDREFIRETRYCVQPTNDGQARDTPFEDKVGLGAPSEDPLFLNIVTPPSFPSKSGFPVKVYIHGGFLQFGSPHTLGSQAQYVAATREEVWVNIGYRLSAFGFLASDKPQLMGNYGFKDQWIALEWIKENIAAFGGNPDDIQVTGLSAGAHSVHQLLHRASHLPDGLNAPFTSAILQSNAILTTPQTPEEHRQQFNALCRALKLDPDSPDILAILQDPVRVPWSSITHVIETDILGAYGTFRGCLSDDWIPSSPDPMAWQCSGGFARGLREHGVRSIVVGDVSEEWYLYSIAHSIQTPGDICPNLRRYFPEKVVNGFLDNWRELGEDAESEEAQKKYGEILSCGQVYLPVRLLARDLLEAGFPVLRYTIQWTPEQSRVKGYVTHGTDRSLWALRIPTLEPDQIDAAERWLERIDNETKEIEVLGKPARDVRHALTLGEGRIIEWRDDSRWDEIMVLRKILPGER</sequence>
<dbReference type="AlphaFoldDB" id="A0A369J9N4"/>
<dbReference type="FunCoup" id="A0A369J9N4">
    <property type="interactions" value="2"/>
</dbReference>
<protein>
    <recommendedName>
        <fullName evidence="3">Carboxylic ester hydrolase</fullName>
        <ecNumber evidence="3">3.1.1.-</ecNumber>
    </recommendedName>
</protein>
<dbReference type="EMBL" id="LUEZ02000101">
    <property type="protein sequence ID" value="RDB18578.1"/>
    <property type="molecule type" value="Genomic_DNA"/>
</dbReference>
<dbReference type="InterPro" id="IPR002018">
    <property type="entry name" value="CarbesteraseB"/>
</dbReference>
<dbReference type="SUPFAM" id="SSF53474">
    <property type="entry name" value="alpha/beta-Hydrolases"/>
    <property type="match status" value="1"/>
</dbReference>
<keyword evidence="6" id="KW-1185">Reference proteome</keyword>
<dbReference type="InterPro" id="IPR029058">
    <property type="entry name" value="AB_hydrolase_fold"/>
</dbReference>
<dbReference type="PANTHER" id="PTHR43142:SF1">
    <property type="entry name" value="CARBOXYLIC ESTER HYDROLASE"/>
    <property type="match status" value="1"/>
</dbReference>
<comment type="caution">
    <text evidence="5">The sequence shown here is derived from an EMBL/GenBank/DDBJ whole genome shotgun (WGS) entry which is preliminary data.</text>
</comment>
<dbReference type="GO" id="GO:0016787">
    <property type="term" value="F:hydrolase activity"/>
    <property type="evidence" value="ECO:0007669"/>
    <property type="project" value="UniProtKB-KW"/>
</dbReference>